<accession>A0A0N4X736</accession>
<feature type="compositionally biased region" description="Low complexity" evidence="1">
    <location>
        <begin position="27"/>
        <end position="39"/>
    </location>
</feature>
<keyword evidence="4" id="KW-1185">Reference proteome</keyword>
<feature type="chain" id="PRO_5043124415" evidence="2">
    <location>
        <begin position="21"/>
        <end position="195"/>
    </location>
</feature>
<feature type="region of interest" description="Disordered" evidence="1">
    <location>
        <begin position="120"/>
        <end position="164"/>
    </location>
</feature>
<feature type="region of interest" description="Disordered" evidence="1">
    <location>
        <begin position="23"/>
        <end position="102"/>
    </location>
</feature>
<dbReference type="WBParaSite" id="HPLM_0002017801-mRNA-1">
    <property type="protein sequence ID" value="HPLM_0002017801-mRNA-1"/>
    <property type="gene ID" value="HPLM_0002017801"/>
</dbReference>
<name>A0A0N4X736_HAEPC</name>
<reference evidence="5" key="1">
    <citation type="submission" date="2017-02" db="UniProtKB">
        <authorList>
            <consortium name="WormBaseParasite"/>
        </authorList>
    </citation>
    <scope>IDENTIFICATION</scope>
</reference>
<protein>
    <submittedName>
        <fullName evidence="5">Secreted protein</fullName>
    </submittedName>
</protein>
<evidence type="ECO:0000313" key="4">
    <source>
        <dbReference type="Proteomes" id="UP000268014"/>
    </source>
</evidence>
<evidence type="ECO:0000313" key="5">
    <source>
        <dbReference type="WBParaSite" id="HPLM_0002017801-mRNA-1"/>
    </source>
</evidence>
<feature type="compositionally biased region" description="Basic and acidic residues" evidence="1">
    <location>
        <begin position="50"/>
        <end position="68"/>
    </location>
</feature>
<sequence>MNLFVILSVVVSLATISVDAGTGEVVSGHSSDSSQQTSGLPLMNQPFPGRRPDGGEFHQGSRNDKNPEDPVNLIQEGQEATLSVDSEDPRLEDQEDSLLEEPADQVKTLTGNNILELKEEIRSKDLEDHSPENEGIIRPEDMNDHFQEDQEDTRSEDLEELSLDDKRVVPSEDLWVVHVADIEDFLREDPMDGSE</sequence>
<gene>
    <name evidence="3" type="ORF">HPLM_LOCUS20170</name>
</gene>
<organism evidence="5">
    <name type="scientific">Haemonchus placei</name>
    <name type="common">Barber's pole worm</name>
    <dbReference type="NCBI Taxonomy" id="6290"/>
    <lineage>
        <taxon>Eukaryota</taxon>
        <taxon>Metazoa</taxon>
        <taxon>Ecdysozoa</taxon>
        <taxon>Nematoda</taxon>
        <taxon>Chromadorea</taxon>
        <taxon>Rhabditida</taxon>
        <taxon>Rhabditina</taxon>
        <taxon>Rhabditomorpha</taxon>
        <taxon>Strongyloidea</taxon>
        <taxon>Trichostrongylidae</taxon>
        <taxon>Haemonchus</taxon>
    </lineage>
</organism>
<proteinExistence type="predicted"/>
<dbReference type="Proteomes" id="UP000268014">
    <property type="component" value="Unassembled WGS sequence"/>
</dbReference>
<feature type="signal peptide" evidence="2">
    <location>
        <begin position="1"/>
        <end position="20"/>
    </location>
</feature>
<evidence type="ECO:0000256" key="2">
    <source>
        <dbReference type="SAM" id="SignalP"/>
    </source>
</evidence>
<dbReference type="AlphaFoldDB" id="A0A0N4X736"/>
<keyword evidence="2" id="KW-0732">Signal</keyword>
<feature type="compositionally biased region" description="Acidic residues" evidence="1">
    <location>
        <begin position="93"/>
        <end position="102"/>
    </location>
</feature>
<dbReference type="EMBL" id="UZAF01021920">
    <property type="protein sequence ID" value="VDO81913.1"/>
    <property type="molecule type" value="Genomic_DNA"/>
</dbReference>
<evidence type="ECO:0000256" key="1">
    <source>
        <dbReference type="SAM" id="MobiDB-lite"/>
    </source>
</evidence>
<evidence type="ECO:0000313" key="3">
    <source>
        <dbReference type="EMBL" id="VDO81913.1"/>
    </source>
</evidence>
<reference evidence="3 4" key="2">
    <citation type="submission" date="2018-11" db="EMBL/GenBank/DDBJ databases">
        <authorList>
            <consortium name="Pathogen Informatics"/>
        </authorList>
    </citation>
    <scope>NUCLEOTIDE SEQUENCE [LARGE SCALE GENOMIC DNA]</scope>
    <source>
        <strain evidence="3 4">MHpl1</strain>
    </source>
</reference>
<feature type="compositionally biased region" description="Basic and acidic residues" evidence="1">
    <location>
        <begin position="120"/>
        <end position="156"/>
    </location>
</feature>